<comment type="caution">
    <text evidence="2">The sequence shown here is derived from an EMBL/GenBank/DDBJ whole genome shotgun (WGS) entry which is preliminary data.</text>
</comment>
<proteinExistence type="predicted"/>
<feature type="signal peptide" evidence="1">
    <location>
        <begin position="1"/>
        <end position="23"/>
    </location>
</feature>
<dbReference type="Proteomes" id="UP000490980">
    <property type="component" value="Unassembled WGS sequence"/>
</dbReference>
<evidence type="ECO:0000256" key="1">
    <source>
        <dbReference type="SAM" id="SignalP"/>
    </source>
</evidence>
<reference evidence="2 3" key="1">
    <citation type="submission" date="2020-03" db="EMBL/GenBank/DDBJ databases">
        <authorList>
            <person name="Lai Q."/>
        </authorList>
    </citation>
    <scope>NUCLEOTIDE SEQUENCE [LARGE SCALE GENOMIC DNA]</scope>
    <source>
        <strain evidence="2 3">CCUG 25036</strain>
    </source>
</reference>
<evidence type="ECO:0000313" key="2">
    <source>
        <dbReference type="EMBL" id="NII08652.1"/>
    </source>
</evidence>
<dbReference type="EMBL" id="JAARLZ010000014">
    <property type="protein sequence ID" value="NII08652.1"/>
    <property type="molecule type" value="Genomic_DNA"/>
</dbReference>
<evidence type="ECO:0000313" key="3">
    <source>
        <dbReference type="Proteomes" id="UP000490980"/>
    </source>
</evidence>
<protein>
    <submittedName>
        <fullName evidence="2">Uncharacterized protein</fullName>
    </submittedName>
</protein>
<keyword evidence="1" id="KW-0732">Signal</keyword>
<feature type="chain" id="PRO_5031116880" evidence="1">
    <location>
        <begin position="24"/>
        <end position="197"/>
    </location>
</feature>
<sequence length="197" mass="20776">MTHSAALAGMALALLGGATTLHAMNPENPAPPSDTGVSVVAIEYSVSQLITDGESHAAVLAETWKRSLHVCDGHRGFMSSYDVESPRPDDEVQIMHRVSARARCLPDDGTFATDTGAEPVRPAAAFAYETWGTPVSEGKIHAVGTRQSAYEGARDTIRNTCATTGVKSVRLAHHKNALGGESVEGYFTCLPVDTATP</sequence>
<organism evidence="2 3">
    <name type="scientific">Luteibacter anthropi</name>
    <dbReference type="NCBI Taxonomy" id="564369"/>
    <lineage>
        <taxon>Bacteria</taxon>
        <taxon>Pseudomonadati</taxon>
        <taxon>Pseudomonadota</taxon>
        <taxon>Gammaproteobacteria</taxon>
        <taxon>Lysobacterales</taxon>
        <taxon>Rhodanobacteraceae</taxon>
        <taxon>Luteibacter</taxon>
    </lineage>
</organism>
<accession>A0A7X5UDY7</accession>
<keyword evidence="3" id="KW-1185">Reference proteome</keyword>
<name>A0A7X5UDY7_9GAMM</name>
<dbReference type="RefSeq" id="WP_166951891.1">
    <property type="nucleotide sequence ID" value="NZ_JAARLZ010000014.1"/>
</dbReference>
<gene>
    <name evidence="2" type="ORF">HBF25_19885</name>
</gene>
<dbReference type="AlphaFoldDB" id="A0A7X5UDY7"/>